<feature type="signal peptide" evidence="1">
    <location>
        <begin position="1"/>
        <end position="20"/>
    </location>
</feature>
<dbReference type="Pfam" id="PF19264">
    <property type="entry name" value="DUF5907"/>
    <property type="match status" value="9"/>
</dbReference>
<feature type="chain" id="PRO_5045562630" evidence="1">
    <location>
        <begin position="21"/>
        <end position="1383"/>
    </location>
</feature>
<dbReference type="RefSeq" id="WP_234863926.1">
    <property type="nucleotide sequence ID" value="NZ_JAKEVY010000001.1"/>
</dbReference>
<organism evidence="2 3">
    <name type="scientific">Flavihumibacter fluminis</name>
    <dbReference type="NCBI Taxonomy" id="2909236"/>
    <lineage>
        <taxon>Bacteria</taxon>
        <taxon>Pseudomonadati</taxon>
        <taxon>Bacteroidota</taxon>
        <taxon>Chitinophagia</taxon>
        <taxon>Chitinophagales</taxon>
        <taxon>Chitinophagaceae</taxon>
        <taxon>Flavihumibacter</taxon>
    </lineage>
</organism>
<dbReference type="EMBL" id="JAKEVY010000001">
    <property type="protein sequence ID" value="MCF1713394.1"/>
    <property type="molecule type" value="Genomic_DNA"/>
</dbReference>
<proteinExistence type="predicted"/>
<evidence type="ECO:0000313" key="2">
    <source>
        <dbReference type="EMBL" id="MCF1713394.1"/>
    </source>
</evidence>
<protein>
    <submittedName>
        <fullName evidence="2">Uncharacterized protein</fullName>
    </submittedName>
</protein>
<dbReference type="Proteomes" id="UP001200145">
    <property type="component" value="Unassembled WGS sequence"/>
</dbReference>
<sequence>MIKQVLPFMVGLFLCSSLMAQVPKQINYQGIARNTYGTALSNHTINLRLTIREANASGAVIYQETRSVTTNQFGLFSTAIGGEGASSVSGSLNGINWSTGTAKFLQVEMDPKGGSQFVAMGTSPLTSVPFAFRAESANPVGAAGGDLNGSFPNPTIKDGAVSGSKIANNSITADKLADGAITAAKLAPGVIPSSLPVSGTAGGDLTGTFPNPTIANNAVGATKIADGAVGAAKIADGAVGNAKLASNAVATSNVQDGAITAAKLAPGVIPSSLPVSGTAGGDLTGTYPNPTIANNAINSNKISANAVTNAKLANNAVATSNVQDGAITAAKLAPGVIPSSLPVSGTAGGDLTGSYPNPTIANNAVGATKIADGAVGNSKLADGSVSTAKISDAAVNSNKLADNAVSSNKIAANAVTNAKLSTNAVATANVQDGAITAAKIAPGVIPSSLPVSGTAGGDLTGTYPNPTIANNAVGAIKIADGAVGAAKIADGAVGNTKLASNAVATTNVQDGAITAAKLAPGVIPSSLPVSGTAGGDLSGTYPNPTIANNAVVGTKISDGAVGNTKLADNAVSSNKIAANAVTNAKLSTNAVATANVQDGAITAAKLAPGVIPSSLPVSGTAGGDLTGTYPNPTIANNAVVATKIADGAVGSAKIADGAVGNTKLADGSVSTAKITDAAVNSNKLADNAVSSNKIAASAVTNAKLATNSIATANVQDGAITAAKLAPGVIPSSLPVSGTAGGDLTGTYPNPTIANNAVGATKIADGAVGNAKLASNAVATTNVQDGAITAAKLAPGVIPSSLPVSGTAGGDLTGTYPNPTIANNAVVATKIADGAVSSAKIADGAVGNTKLADGSVSTAKITDAAVNSNKLADNAVSSNKIAASAVTNAKLATNSIATANVQDGAITAAKLAPGVIPTSLPVSGTAGGDLSGTYPNPTVGRINGVAVSTTAPTVGQVLKYNGTQWAPDADNAGGGGLTFPFTNTTNVPGEMFSLTNSGNGTAIAGTNNSAGPAAIGIAGRITNAAPSFLATGLFGEVSSTTTSNGYAVFGRHRGGGTAIMGESAGGVGVYGQSTDTYGVVARSIKEPALYASSVESAAAKFENFNLSNFAELLTLTNDNGDGINAFSNVGRGIMSMTLTDQFPAIEGANYGNGIGIYGTTISNIAAGVTGRNDDTYAGVHGYAPFGIGLLAETNVEGGVGGIGIKSVIGQTGSATHAVFETNGANVARIDENGRGFFNGGTTNSGADVAELFAVVGNRNTYEPGDVLEISTTDDRKMVKSSGAYSTLVAGVYATKPGLLLTEENATEGDLSFGVPMGVIGVLPTKVCMEGGAIKRGDLIVTSSIPGVAMKADPDKVKVGQVLGKALQDYSGSGIGKINVLVSVK</sequence>
<dbReference type="InterPro" id="IPR045571">
    <property type="entry name" value="DUF5907"/>
</dbReference>
<name>A0ABS9BEZ6_9BACT</name>
<reference evidence="2 3" key="1">
    <citation type="submission" date="2022-01" db="EMBL/GenBank/DDBJ databases">
        <title>Flavihumibacter sp. nov., isolated from sediment of a river.</title>
        <authorList>
            <person name="Liu H."/>
        </authorList>
    </citation>
    <scope>NUCLEOTIDE SEQUENCE [LARGE SCALE GENOMIC DNA]</scope>
    <source>
        <strain evidence="2 3">RY-1</strain>
    </source>
</reference>
<dbReference type="PANTHER" id="PTHR37320:SF1">
    <property type="entry name" value="RHOPTRY SURFACE PROTEIN CERLI2"/>
    <property type="match status" value="1"/>
</dbReference>
<evidence type="ECO:0000313" key="3">
    <source>
        <dbReference type="Proteomes" id="UP001200145"/>
    </source>
</evidence>
<evidence type="ECO:0000256" key="1">
    <source>
        <dbReference type="SAM" id="SignalP"/>
    </source>
</evidence>
<dbReference type="InterPro" id="IPR053336">
    <property type="entry name" value="Rhoptry_Surface_Assoc"/>
</dbReference>
<keyword evidence="3" id="KW-1185">Reference proteome</keyword>
<accession>A0ABS9BEZ6</accession>
<keyword evidence="1" id="KW-0732">Signal</keyword>
<comment type="caution">
    <text evidence="2">The sequence shown here is derived from an EMBL/GenBank/DDBJ whole genome shotgun (WGS) entry which is preliminary data.</text>
</comment>
<gene>
    <name evidence="2" type="ORF">L0U88_01980</name>
</gene>
<dbReference type="PANTHER" id="PTHR37320">
    <property type="entry name" value="AG-1 BLOOD STAGE MEMBRANE PROTEIN HOMOLOGUE"/>
    <property type="match status" value="1"/>
</dbReference>